<dbReference type="KEGG" id="rsb:RS694_19080"/>
<dbReference type="EMBL" id="CP019239">
    <property type="protein sequence ID" value="APW44413.1"/>
    <property type="molecule type" value="Genomic_DNA"/>
</dbReference>
<evidence type="ECO:0000313" key="1">
    <source>
        <dbReference type="EMBL" id="APW44413.1"/>
    </source>
</evidence>
<name>A0A1P8KEG0_9BURK</name>
<dbReference type="AlphaFoldDB" id="A0A1P8KEG0"/>
<reference evidence="1 2" key="1">
    <citation type="submission" date="2017-01" db="EMBL/GenBank/DDBJ databases">
        <authorList>
            <person name="Mah S.A."/>
            <person name="Swanson W.J."/>
            <person name="Moy G.W."/>
            <person name="Vacquier V.D."/>
        </authorList>
    </citation>
    <scope>NUCLEOTIDE SEQUENCE [LARGE SCALE GENOMIC DNA]</scope>
    <source>
        <strain evidence="1 2">DSM 22694</strain>
    </source>
</reference>
<keyword evidence="2" id="KW-1185">Reference proteome</keyword>
<gene>
    <name evidence="1" type="ORF">RS694_19080</name>
</gene>
<organism evidence="1 2">
    <name type="scientific">Rhodoferax saidenbachensis</name>
    <dbReference type="NCBI Taxonomy" id="1484693"/>
    <lineage>
        <taxon>Bacteria</taxon>
        <taxon>Pseudomonadati</taxon>
        <taxon>Pseudomonadota</taxon>
        <taxon>Betaproteobacteria</taxon>
        <taxon>Burkholderiales</taxon>
        <taxon>Comamonadaceae</taxon>
        <taxon>Rhodoferax</taxon>
    </lineage>
</organism>
<dbReference type="Proteomes" id="UP000186110">
    <property type="component" value="Chromosome"/>
</dbReference>
<protein>
    <submittedName>
        <fullName evidence="1">Uncharacterized protein</fullName>
    </submittedName>
</protein>
<sequence length="76" mass="8022">MQYTFTFTPRMVMLAGVCLAALCVLLFVAGVSIGQKMAGESIDLNVKNIPKKLPAVKAPKLPDPATLVAPLVPNTP</sequence>
<proteinExistence type="predicted"/>
<dbReference type="RefSeq" id="WP_029706670.1">
    <property type="nucleotide sequence ID" value="NZ_CP019239.1"/>
</dbReference>
<dbReference type="STRING" id="1484693.RS694_19080"/>
<evidence type="ECO:0000313" key="2">
    <source>
        <dbReference type="Proteomes" id="UP000186110"/>
    </source>
</evidence>
<accession>A0A1P8KEG0</accession>